<gene>
    <name evidence="1" type="ORF">H0266_02330</name>
</gene>
<protein>
    <submittedName>
        <fullName evidence="1">Uncharacterized protein</fullName>
    </submittedName>
</protein>
<accession>A0A838CNU1</accession>
<sequence length="47" mass="5569">MSQGLAYFENESYEPGERVTVMTIHKPETGRYSPCYFYFLHSMKKSQ</sequence>
<reference evidence="1 2" key="1">
    <citation type="journal article" date="2004" name="Extremophiles">
        <title>Halobacillus locisalis sp. nov., a halophilic bacterium isolated from a marine solar saltern of the Yellow Sea in Korea.</title>
        <authorList>
            <person name="Yoon J.H."/>
            <person name="Kang K.H."/>
            <person name="Oh T.K."/>
            <person name="Park Y.H."/>
        </authorList>
    </citation>
    <scope>NUCLEOTIDE SEQUENCE [LARGE SCALE GENOMIC DNA]</scope>
    <source>
        <strain evidence="1 2">KCTC 3788</strain>
    </source>
</reference>
<comment type="caution">
    <text evidence="1">The sequence shown here is derived from an EMBL/GenBank/DDBJ whole genome shotgun (WGS) entry which is preliminary data.</text>
</comment>
<dbReference type="Proteomes" id="UP000571017">
    <property type="component" value="Unassembled WGS sequence"/>
</dbReference>
<name>A0A838CNU1_9BACI</name>
<dbReference type="EMBL" id="JACEFG010000001">
    <property type="protein sequence ID" value="MBA2173727.1"/>
    <property type="molecule type" value="Genomic_DNA"/>
</dbReference>
<keyword evidence="2" id="KW-1185">Reference proteome</keyword>
<evidence type="ECO:0000313" key="2">
    <source>
        <dbReference type="Proteomes" id="UP000571017"/>
    </source>
</evidence>
<organism evidence="1 2">
    <name type="scientific">Halobacillus locisalis</name>
    <dbReference type="NCBI Taxonomy" id="220753"/>
    <lineage>
        <taxon>Bacteria</taxon>
        <taxon>Bacillati</taxon>
        <taxon>Bacillota</taxon>
        <taxon>Bacilli</taxon>
        <taxon>Bacillales</taxon>
        <taxon>Bacillaceae</taxon>
        <taxon>Halobacillus</taxon>
    </lineage>
</organism>
<proteinExistence type="predicted"/>
<dbReference type="AlphaFoldDB" id="A0A838CNU1"/>
<evidence type="ECO:0000313" key="1">
    <source>
        <dbReference type="EMBL" id="MBA2173727.1"/>
    </source>
</evidence>
<dbReference type="RefSeq" id="WP_181470768.1">
    <property type="nucleotide sequence ID" value="NZ_JACEFG010000001.1"/>
</dbReference>